<dbReference type="InterPro" id="IPR013320">
    <property type="entry name" value="ConA-like_dom_sf"/>
</dbReference>
<evidence type="ECO:0000256" key="5">
    <source>
        <dbReference type="ARBA" id="ARBA00023295"/>
    </source>
</evidence>
<dbReference type="InterPro" id="IPR006104">
    <property type="entry name" value="Glyco_hydro_2_N"/>
</dbReference>
<dbReference type="Pfam" id="PF02836">
    <property type="entry name" value="Glyco_hydro_2_C"/>
    <property type="match status" value="2"/>
</dbReference>
<dbReference type="InterPro" id="IPR050347">
    <property type="entry name" value="Bact_Beta-galactosidase"/>
</dbReference>
<dbReference type="InterPro" id="IPR004199">
    <property type="entry name" value="B-gal_small/dom_5"/>
</dbReference>
<dbReference type="GO" id="GO:0004565">
    <property type="term" value="F:beta-galactosidase activity"/>
    <property type="evidence" value="ECO:0007669"/>
    <property type="project" value="UniProtKB-EC"/>
</dbReference>
<dbReference type="SUPFAM" id="SSF49899">
    <property type="entry name" value="Concanavalin A-like lectins/glucanases"/>
    <property type="match status" value="1"/>
</dbReference>
<dbReference type="EMBL" id="JAENIO010000001">
    <property type="protein sequence ID" value="MBK1832508.1"/>
    <property type="molecule type" value="Genomic_DNA"/>
</dbReference>
<dbReference type="Pfam" id="PF00703">
    <property type="entry name" value="Glyco_hydro_2"/>
    <property type="match status" value="1"/>
</dbReference>
<accession>A0A934RKH0</accession>
<keyword evidence="4 7" id="KW-0378">Hydrolase</keyword>
<dbReference type="GO" id="GO:0009341">
    <property type="term" value="C:beta-galactosidase complex"/>
    <property type="evidence" value="ECO:0007669"/>
    <property type="project" value="InterPro"/>
</dbReference>
<feature type="signal peptide" evidence="9">
    <location>
        <begin position="1"/>
        <end position="19"/>
    </location>
</feature>
<dbReference type="PROSITE" id="PS00719">
    <property type="entry name" value="GLYCOSYL_HYDROL_F2_1"/>
    <property type="match status" value="1"/>
</dbReference>
<evidence type="ECO:0000259" key="10">
    <source>
        <dbReference type="SMART" id="SM01038"/>
    </source>
</evidence>
<dbReference type="Pfam" id="PF13385">
    <property type="entry name" value="Laminin_G_3"/>
    <property type="match status" value="1"/>
</dbReference>
<dbReference type="EC" id="3.2.1.23" evidence="3 7"/>
<proteinExistence type="inferred from homology"/>
<dbReference type="InterPro" id="IPR006101">
    <property type="entry name" value="Glyco_hydro_2"/>
</dbReference>
<keyword evidence="5 7" id="KW-0326">Glycosidase</keyword>
<name>A0A934RKH0_9BACT</name>
<dbReference type="SMART" id="SM01038">
    <property type="entry name" value="Bgal_small_N"/>
    <property type="match status" value="1"/>
</dbReference>
<feature type="chain" id="PRO_5037550369" description="Beta-galactosidase" evidence="9">
    <location>
        <begin position="20"/>
        <end position="1217"/>
    </location>
</feature>
<dbReference type="InterPro" id="IPR014718">
    <property type="entry name" value="GH-type_carb-bd"/>
</dbReference>
<dbReference type="Pfam" id="PF02837">
    <property type="entry name" value="Glyco_hydro_2_N"/>
    <property type="match status" value="1"/>
</dbReference>
<evidence type="ECO:0000256" key="6">
    <source>
        <dbReference type="ARBA" id="ARBA00032230"/>
    </source>
</evidence>
<organism evidence="11 12">
    <name type="scientific">Roseibacillus ishigakijimensis</name>
    <dbReference type="NCBI Taxonomy" id="454146"/>
    <lineage>
        <taxon>Bacteria</taxon>
        <taxon>Pseudomonadati</taxon>
        <taxon>Verrucomicrobiota</taxon>
        <taxon>Verrucomicrobiia</taxon>
        <taxon>Verrucomicrobiales</taxon>
        <taxon>Verrucomicrobiaceae</taxon>
        <taxon>Roseibacillus</taxon>
    </lineage>
</organism>
<dbReference type="InterPro" id="IPR036156">
    <property type="entry name" value="Beta-gal/glucu_dom_sf"/>
</dbReference>
<dbReference type="PRINTS" id="PR00132">
    <property type="entry name" value="GLHYDRLASE2"/>
</dbReference>
<evidence type="ECO:0000256" key="3">
    <source>
        <dbReference type="ARBA" id="ARBA00012756"/>
    </source>
</evidence>
<evidence type="ECO:0000256" key="7">
    <source>
        <dbReference type="RuleBase" id="RU361154"/>
    </source>
</evidence>
<dbReference type="Gene3D" id="2.60.40.10">
    <property type="entry name" value="Immunoglobulins"/>
    <property type="match status" value="2"/>
</dbReference>
<evidence type="ECO:0000256" key="8">
    <source>
        <dbReference type="SAM" id="MobiDB-lite"/>
    </source>
</evidence>
<dbReference type="Pfam" id="PF02929">
    <property type="entry name" value="Bgal_small_N"/>
    <property type="match status" value="1"/>
</dbReference>
<dbReference type="SUPFAM" id="SSF74650">
    <property type="entry name" value="Galactose mutarotase-like"/>
    <property type="match status" value="1"/>
</dbReference>
<protein>
    <recommendedName>
        <fullName evidence="3 7">Beta-galactosidase</fullName>
        <ecNumber evidence="3 7">3.2.1.23</ecNumber>
    </recommendedName>
    <alternativeName>
        <fullName evidence="6 7">Lactase</fullName>
    </alternativeName>
</protein>
<dbReference type="SUPFAM" id="SSF51445">
    <property type="entry name" value="(Trans)glycosidases"/>
    <property type="match status" value="1"/>
</dbReference>
<dbReference type="InterPro" id="IPR011013">
    <property type="entry name" value="Gal_mutarotase_sf_dom"/>
</dbReference>
<dbReference type="GO" id="GO:0005990">
    <property type="term" value="P:lactose catabolic process"/>
    <property type="evidence" value="ECO:0007669"/>
    <property type="project" value="TreeGrafter"/>
</dbReference>
<dbReference type="Gene3D" id="3.20.20.80">
    <property type="entry name" value="Glycosidases"/>
    <property type="match status" value="2"/>
</dbReference>
<dbReference type="InterPro" id="IPR032312">
    <property type="entry name" value="LacZ_4"/>
</dbReference>
<dbReference type="InterPro" id="IPR023230">
    <property type="entry name" value="Glyco_hydro_2_CS"/>
</dbReference>
<evidence type="ECO:0000256" key="2">
    <source>
        <dbReference type="ARBA" id="ARBA00007401"/>
    </source>
</evidence>
<dbReference type="InterPro" id="IPR006103">
    <property type="entry name" value="Glyco_hydro_2_cat"/>
</dbReference>
<dbReference type="PROSITE" id="PS00608">
    <property type="entry name" value="GLYCOSYL_HYDROL_F2_2"/>
    <property type="match status" value="1"/>
</dbReference>
<feature type="domain" description="Beta galactosidase small chain/" evidence="10">
    <location>
        <begin position="953"/>
        <end position="1212"/>
    </location>
</feature>
<dbReference type="InterPro" id="IPR013783">
    <property type="entry name" value="Ig-like_fold"/>
</dbReference>
<dbReference type="GO" id="GO:0030246">
    <property type="term" value="F:carbohydrate binding"/>
    <property type="evidence" value="ECO:0007669"/>
    <property type="project" value="InterPro"/>
</dbReference>
<keyword evidence="12" id="KW-1185">Reference proteome</keyword>
<dbReference type="InterPro" id="IPR017853">
    <property type="entry name" value="GH"/>
</dbReference>
<dbReference type="InterPro" id="IPR008979">
    <property type="entry name" value="Galactose-bd-like_sf"/>
</dbReference>
<evidence type="ECO:0000256" key="9">
    <source>
        <dbReference type="SAM" id="SignalP"/>
    </source>
</evidence>
<dbReference type="AlphaFoldDB" id="A0A934RKH0"/>
<dbReference type="Proteomes" id="UP000604083">
    <property type="component" value="Unassembled WGS sequence"/>
</dbReference>
<dbReference type="Gene3D" id="2.60.120.260">
    <property type="entry name" value="Galactose-binding domain-like"/>
    <property type="match status" value="1"/>
</dbReference>
<dbReference type="PANTHER" id="PTHR46323">
    <property type="entry name" value="BETA-GALACTOSIDASE"/>
    <property type="match status" value="1"/>
</dbReference>
<dbReference type="Gene3D" id="2.70.98.10">
    <property type="match status" value="1"/>
</dbReference>
<reference evidence="11" key="1">
    <citation type="submission" date="2021-01" db="EMBL/GenBank/DDBJ databases">
        <title>Modified the classification status of verrucomicrobia.</title>
        <authorList>
            <person name="Feng X."/>
        </authorList>
    </citation>
    <scope>NUCLEOTIDE SEQUENCE</scope>
    <source>
        <strain evidence="11">KCTC 12986</strain>
    </source>
</reference>
<evidence type="ECO:0000313" key="11">
    <source>
        <dbReference type="EMBL" id="MBK1832508.1"/>
    </source>
</evidence>
<dbReference type="RefSeq" id="WP_377174657.1">
    <property type="nucleotide sequence ID" value="NZ_JBHUJA010000048.1"/>
</dbReference>
<gene>
    <name evidence="11" type="ORF">JIN78_00425</name>
</gene>
<dbReference type="Pfam" id="PF16353">
    <property type="entry name" value="LacZ_4"/>
    <property type="match status" value="1"/>
</dbReference>
<dbReference type="InterPro" id="IPR023232">
    <property type="entry name" value="Glyco_hydro_2_AS"/>
</dbReference>
<dbReference type="Gene3D" id="2.60.120.200">
    <property type="match status" value="1"/>
</dbReference>
<evidence type="ECO:0000256" key="4">
    <source>
        <dbReference type="ARBA" id="ARBA00022801"/>
    </source>
</evidence>
<dbReference type="SUPFAM" id="SSF49785">
    <property type="entry name" value="Galactose-binding domain-like"/>
    <property type="match status" value="1"/>
</dbReference>
<comment type="catalytic activity">
    <reaction evidence="1 7">
        <text>Hydrolysis of terminal non-reducing beta-D-galactose residues in beta-D-galactosides.</text>
        <dbReference type="EC" id="3.2.1.23"/>
    </reaction>
</comment>
<evidence type="ECO:0000256" key="1">
    <source>
        <dbReference type="ARBA" id="ARBA00001412"/>
    </source>
</evidence>
<keyword evidence="9" id="KW-0732">Signal</keyword>
<comment type="caution">
    <text evidence="11">The sequence shown here is derived from an EMBL/GenBank/DDBJ whole genome shotgun (WGS) entry which is preliminary data.</text>
</comment>
<sequence>MMKLLPSAVVAAVCSTLYADTAPDWENEAVFRINKEEPHATKMPFPAGEVNEQRLQSPYAQVLNGTWKFHHVGHPDQRPKDFYKVDFDVSGWDEIKVPSNWQIEGYGTLIYSNATYPFAKNPPLVMDTPPGNFLTYPEDNRNQVGSYRRTFTIPKDWQDRQTFIAFEGVDSAFYLWVNGEKVGYSQDSRTTAEFRITDFLKEGENTLAVEVYQYSDGSYLEDQDMWRLSGIFRDVYLWSAGQADIADFETGATVAEDDTTAILKPTLTFRNFADQEQKASYQISLGEETYFEGEVALPAGERTVVEHQEVRLGELPLWTAETPNLHDFRLTVQVEGQEPVVYAHKTGFKRQEIKNGQFLINGRPVLFKGINRHDHDPETGHYVSEESMRRDILVMKSLNMNAVRCSHYPNDPRFLELCDELGLYVIDEANLEAHGTGWGHWAQESLAKNPSWKEAHLDRVRNMLERDKNHPSIVMWSIGNESGDGVNTIAASDYLRERDPSRPVHYEQAAEFDHVDLITPMYQPIHGTREWVKREEEKPLAEQRPNIQCEYSHAMGNSSGNLADYWDLWRSERLLQGGFIWDLIDQGLSAKKHPADICGPDTHLMGVLTERDGLPAGGVLVANKDTLTPKKSLRIVARARGNKAPQVGSENNNRNESDGYPIVTKGDTSYSLKVDASNQNLEFFVYTDTWHAVTAPLPQDWQSKFHDIVGEYDGEKLTLSIGGKQVAQRALKGSPHQNEFDLAIGLNTEKPSRRFDGSIARVRVDLDGEKVVDCNFQELAKQPRTRDFQAYGGDFGDQPNDRSFCLNGVVRPDRSWSPQAHEVHKVHEPVHLFRTGLAEGNGPLRFRLYNEYDFIDLSHLKGRYEVREDGRVIHQADFEIPACAAGETVDLILARPEVEMRSDREYHLRFLFNEKAGDKRQVAFSEFLLQAARSADRPEAAEVTWQENDKTVTAKTTTVTAVFQKDTGSLLSYQVDGEEQLAAPLGLDFWRVPINNDEGARLPFRLNPWYDVSKSSRSKKVELDGNHAHFDISLGVGNSDAVLNYFFQEDGQLEVEVKLWPREAPMMPRFGMSTQLKATDWKWFGLGPHENYIDRKRSAWTGVHGGKVNELFDYYLDPQESSNRTEVRWTRFGELTFQAVGDRRLEVAAYPHDPLDIELARHPIDLRPSETTFVHLDFGQLGLGGTNSWGELPLEKYRLPAHGQYQYSFRIIPAKTR</sequence>
<comment type="similarity">
    <text evidence="2 7">Belongs to the glycosyl hydrolase 2 family.</text>
</comment>
<dbReference type="SUPFAM" id="SSF49303">
    <property type="entry name" value="beta-Galactosidase/glucuronidase domain"/>
    <property type="match status" value="2"/>
</dbReference>
<feature type="region of interest" description="Disordered" evidence="8">
    <location>
        <begin position="641"/>
        <end position="662"/>
    </location>
</feature>
<dbReference type="InterPro" id="IPR006102">
    <property type="entry name" value="Ig-like_GH2"/>
</dbReference>
<dbReference type="PANTHER" id="PTHR46323:SF2">
    <property type="entry name" value="BETA-GALACTOSIDASE"/>
    <property type="match status" value="1"/>
</dbReference>
<evidence type="ECO:0000313" key="12">
    <source>
        <dbReference type="Proteomes" id="UP000604083"/>
    </source>
</evidence>